<proteinExistence type="predicted"/>
<keyword evidence="8" id="KW-1185">Reference proteome</keyword>
<evidence type="ECO:0000256" key="2">
    <source>
        <dbReference type="ARBA" id="ARBA00023125"/>
    </source>
</evidence>
<dbReference type="Gene3D" id="1.10.10.60">
    <property type="entry name" value="Homeodomain-like"/>
    <property type="match status" value="2"/>
</dbReference>
<dbReference type="InterPro" id="IPR018062">
    <property type="entry name" value="HTH_AraC-typ_CS"/>
</dbReference>
<dbReference type="Pfam" id="PF00072">
    <property type="entry name" value="Response_reg"/>
    <property type="match status" value="1"/>
</dbReference>
<evidence type="ECO:0000259" key="6">
    <source>
        <dbReference type="PROSITE" id="PS50110"/>
    </source>
</evidence>
<organism evidence="7 8">
    <name type="scientific">Paenibacillus residui</name>
    <dbReference type="NCBI Taxonomy" id="629724"/>
    <lineage>
        <taxon>Bacteria</taxon>
        <taxon>Bacillati</taxon>
        <taxon>Bacillota</taxon>
        <taxon>Bacilli</taxon>
        <taxon>Bacillales</taxon>
        <taxon>Paenibacillaceae</taxon>
        <taxon>Paenibacillus</taxon>
    </lineage>
</organism>
<name>A0ABW3DBG2_9BACL</name>
<keyword evidence="1" id="KW-0805">Transcription regulation</keyword>
<dbReference type="PRINTS" id="PR00032">
    <property type="entry name" value="HTHARAC"/>
</dbReference>
<keyword evidence="4" id="KW-0597">Phosphoprotein</keyword>
<evidence type="ECO:0000256" key="3">
    <source>
        <dbReference type="ARBA" id="ARBA00023163"/>
    </source>
</evidence>
<evidence type="ECO:0000256" key="4">
    <source>
        <dbReference type="PROSITE-ProRule" id="PRU00169"/>
    </source>
</evidence>
<dbReference type="InterPro" id="IPR020449">
    <property type="entry name" value="Tscrpt_reg_AraC-type_HTH"/>
</dbReference>
<dbReference type="PROSITE" id="PS00041">
    <property type="entry name" value="HTH_ARAC_FAMILY_1"/>
    <property type="match status" value="1"/>
</dbReference>
<dbReference type="SMART" id="SM00448">
    <property type="entry name" value="REC"/>
    <property type="match status" value="1"/>
</dbReference>
<accession>A0ABW3DBG2</accession>
<dbReference type="Pfam" id="PF12833">
    <property type="entry name" value="HTH_18"/>
    <property type="match status" value="1"/>
</dbReference>
<feature type="modified residue" description="4-aspartylphosphate" evidence="4">
    <location>
        <position position="55"/>
    </location>
</feature>
<sequence>MWKALLVEDEPYVRRHVIQLVDWAGSGFELVGEAGNGEEALEMMKVHRPDLVITDILMPNMDGLELLQRARETGFESMFIMLTCMSEFEYARRALELGASGYVLKLSMGPDSLNEMIGKAHRELLKRYKEKTEAAYYRRYASVWESFAGRSPEPGYLRAKGMIMEPQERFSEVWIGCALSGPVPVEEQTWLRRAASRFPAGSLTHHFQASGYTTLFCWSPVSIQHEPILDYSPSIPVAFATGKASESWISLWSSVVKKLDEAWYECPAEEEAGPSGISGDGDKMEENSLWTRELELLQSAEQGRKQTGLLLRELMEEMRQSAWPALMVKECALRWVRFMKPLIPEAAQAAKQSIREATKHAMLLQKLEPLFAAYVQRRLIRDLPVTDHPEVNILLRHIHSRYNENLTLKSAATLVCMDETYLSGLFRKKTGTPFIQYVQKVRVERAKHYLSHTDLPVLEIGHRVGFMNTNYFFRIFKKLTGMTPMDFRREASEPSLGRESGSVEM</sequence>
<dbReference type="Gene3D" id="3.40.50.2300">
    <property type="match status" value="1"/>
</dbReference>
<dbReference type="InterPro" id="IPR009057">
    <property type="entry name" value="Homeodomain-like_sf"/>
</dbReference>
<feature type="domain" description="HTH araC/xylS-type" evidence="5">
    <location>
        <begin position="392"/>
        <end position="490"/>
    </location>
</feature>
<dbReference type="SMART" id="SM00342">
    <property type="entry name" value="HTH_ARAC"/>
    <property type="match status" value="1"/>
</dbReference>
<dbReference type="PANTHER" id="PTHR43280">
    <property type="entry name" value="ARAC-FAMILY TRANSCRIPTIONAL REGULATOR"/>
    <property type="match status" value="1"/>
</dbReference>
<comment type="caution">
    <text evidence="7">The sequence shown here is derived from an EMBL/GenBank/DDBJ whole genome shotgun (WGS) entry which is preliminary data.</text>
</comment>
<dbReference type="PROSITE" id="PS01124">
    <property type="entry name" value="HTH_ARAC_FAMILY_2"/>
    <property type="match status" value="1"/>
</dbReference>
<dbReference type="EMBL" id="JBHTIU010000039">
    <property type="protein sequence ID" value="MFD0869886.1"/>
    <property type="molecule type" value="Genomic_DNA"/>
</dbReference>
<evidence type="ECO:0000313" key="8">
    <source>
        <dbReference type="Proteomes" id="UP001597120"/>
    </source>
</evidence>
<protein>
    <submittedName>
        <fullName evidence="7">Helix-turn-helix domain-containing protein</fullName>
    </submittedName>
</protein>
<gene>
    <name evidence="7" type="ORF">ACFQ03_12060</name>
</gene>
<feature type="domain" description="Response regulatory" evidence="6">
    <location>
        <begin position="3"/>
        <end position="120"/>
    </location>
</feature>
<dbReference type="Proteomes" id="UP001597120">
    <property type="component" value="Unassembled WGS sequence"/>
</dbReference>
<dbReference type="InterPro" id="IPR018060">
    <property type="entry name" value="HTH_AraC"/>
</dbReference>
<evidence type="ECO:0000313" key="7">
    <source>
        <dbReference type="EMBL" id="MFD0869886.1"/>
    </source>
</evidence>
<dbReference type="SUPFAM" id="SSF46689">
    <property type="entry name" value="Homeodomain-like"/>
    <property type="match status" value="2"/>
</dbReference>
<dbReference type="RefSeq" id="WP_186328169.1">
    <property type="nucleotide sequence ID" value="NZ_JBHTIU010000039.1"/>
</dbReference>
<dbReference type="PANTHER" id="PTHR43280:SF2">
    <property type="entry name" value="HTH-TYPE TRANSCRIPTIONAL REGULATOR EXSA"/>
    <property type="match status" value="1"/>
</dbReference>
<reference evidence="8" key="1">
    <citation type="journal article" date="2019" name="Int. J. Syst. Evol. Microbiol.">
        <title>The Global Catalogue of Microorganisms (GCM) 10K type strain sequencing project: providing services to taxonomists for standard genome sequencing and annotation.</title>
        <authorList>
            <consortium name="The Broad Institute Genomics Platform"/>
            <consortium name="The Broad Institute Genome Sequencing Center for Infectious Disease"/>
            <person name="Wu L."/>
            <person name="Ma J."/>
        </authorList>
    </citation>
    <scope>NUCLEOTIDE SEQUENCE [LARGE SCALE GENOMIC DNA]</scope>
    <source>
        <strain evidence="8">CCUG 57263</strain>
    </source>
</reference>
<keyword evidence="2" id="KW-0238">DNA-binding</keyword>
<dbReference type="InterPro" id="IPR011006">
    <property type="entry name" value="CheY-like_superfamily"/>
</dbReference>
<dbReference type="SUPFAM" id="SSF52172">
    <property type="entry name" value="CheY-like"/>
    <property type="match status" value="1"/>
</dbReference>
<dbReference type="InterPro" id="IPR001789">
    <property type="entry name" value="Sig_transdc_resp-reg_receiver"/>
</dbReference>
<dbReference type="PROSITE" id="PS50110">
    <property type="entry name" value="RESPONSE_REGULATORY"/>
    <property type="match status" value="1"/>
</dbReference>
<keyword evidence="3" id="KW-0804">Transcription</keyword>
<evidence type="ECO:0000259" key="5">
    <source>
        <dbReference type="PROSITE" id="PS01124"/>
    </source>
</evidence>
<evidence type="ECO:0000256" key="1">
    <source>
        <dbReference type="ARBA" id="ARBA00023015"/>
    </source>
</evidence>
<dbReference type="CDD" id="cd17536">
    <property type="entry name" value="REC_YesN-like"/>
    <property type="match status" value="1"/>
</dbReference>